<dbReference type="Gene3D" id="3.40.50.12780">
    <property type="entry name" value="N-terminal domain of ligase-like"/>
    <property type="match status" value="1"/>
</dbReference>
<dbReference type="Pfam" id="PF00109">
    <property type="entry name" value="ketoacyl-synt"/>
    <property type="match status" value="1"/>
</dbReference>
<dbReference type="UniPathway" id="UPA00094"/>
<feature type="domain" description="Ketosynthase family 3 (KS3)" evidence="13">
    <location>
        <begin position="718"/>
        <end position="1133"/>
    </location>
</feature>
<dbReference type="Pfam" id="PF00698">
    <property type="entry name" value="Acyl_transf_1"/>
    <property type="match status" value="1"/>
</dbReference>
<dbReference type="Proteomes" id="UP000886188">
    <property type="component" value="Unassembled WGS sequence"/>
</dbReference>
<dbReference type="InterPro" id="IPR016035">
    <property type="entry name" value="Acyl_Trfase/lysoPLipase"/>
</dbReference>
<evidence type="ECO:0000259" key="13">
    <source>
        <dbReference type="PROSITE" id="PS52004"/>
    </source>
</evidence>
<dbReference type="InterPro" id="IPR015424">
    <property type="entry name" value="PyrdxlP-dep_Trfase"/>
</dbReference>
<dbReference type="NCBIfam" id="TIGR01733">
    <property type="entry name" value="AA-adenyl-dom"/>
    <property type="match status" value="1"/>
</dbReference>
<dbReference type="Pfam" id="PF00550">
    <property type="entry name" value="PP-binding"/>
    <property type="match status" value="3"/>
</dbReference>
<dbReference type="InterPro" id="IPR025110">
    <property type="entry name" value="AMP-bd_C"/>
</dbReference>
<evidence type="ECO:0000256" key="5">
    <source>
        <dbReference type="ARBA" id="ARBA00022553"/>
    </source>
</evidence>
<dbReference type="GO" id="GO:0071766">
    <property type="term" value="P:Actinobacterium-type cell wall biogenesis"/>
    <property type="evidence" value="ECO:0007669"/>
    <property type="project" value="UniProtKB-ARBA"/>
</dbReference>
<comment type="cofactor">
    <cofactor evidence="1">
        <name>pantetheine 4'-phosphate</name>
        <dbReference type="ChEBI" id="CHEBI:47942"/>
    </cofactor>
</comment>
<feature type="domain" description="Carrier" evidence="12">
    <location>
        <begin position="3237"/>
        <end position="3312"/>
    </location>
</feature>
<evidence type="ECO:0000256" key="7">
    <source>
        <dbReference type="ARBA" id="ARBA00022832"/>
    </source>
</evidence>
<dbReference type="RefSeq" id="WP_304185599.1">
    <property type="nucleotide sequence ID" value="NZ_DRGM01000210.1"/>
</dbReference>
<keyword evidence="5" id="KW-0597">Phosphoprotein</keyword>
<dbReference type="FunFam" id="3.40.50.980:FF:000001">
    <property type="entry name" value="Non-ribosomal peptide synthetase"/>
    <property type="match status" value="1"/>
</dbReference>
<dbReference type="SUPFAM" id="SSF52151">
    <property type="entry name" value="FabD/lysophospholipase-like"/>
    <property type="match status" value="1"/>
</dbReference>
<dbReference type="GO" id="GO:0006633">
    <property type="term" value="P:fatty acid biosynthetic process"/>
    <property type="evidence" value="ECO:0007669"/>
    <property type="project" value="UniProtKB-UniPathway"/>
</dbReference>
<dbReference type="SUPFAM" id="SSF53901">
    <property type="entry name" value="Thiolase-like"/>
    <property type="match status" value="1"/>
</dbReference>
<comment type="similarity">
    <text evidence="3">Belongs to the ATP-dependent AMP-binding enzyme family.</text>
</comment>
<dbReference type="InterPro" id="IPR005814">
    <property type="entry name" value="Aminotrans_3"/>
</dbReference>
<evidence type="ECO:0000256" key="1">
    <source>
        <dbReference type="ARBA" id="ARBA00001957"/>
    </source>
</evidence>
<proteinExistence type="inferred from homology"/>
<dbReference type="InterPro" id="IPR010071">
    <property type="entry name" value="AA_adenyl_dom"/>
</dbReference>
<dbReference type="SUPFAM" id="SSF56801">
    <property type="entry name" value="Acetyl-CoA synthetase-like"/>
    <property type="match status" value="2"/>
</dbReference>
<dbReference type="Pfam" id="PF00501">
    <property type="entry name" value="AMP-binding"/>
    <property type="match status" value="2"/>
</dbReference>
<dbReference type="Gene3D" id="1.10.1200.10">
    <property type="entry name" value="ACP-like"/>
    <property type="match status" value="2"/>
</dbReference>
<evidence type="ECO:0000256" key="4">
    <source>
        <dbReference type="ARBA" id="ARBA00022450"/>
    </source>
</evidence>
<dbReference type="FunFam" id="3.40.47.10:FF:000019">
    <property type="entry name" value="Polyketide synthase type I"/>
    <property type="match status" value="1"/>
</dbReference>
<evidence type="ECO:0000313" key="14">
    <source>
        <dbReference type="EMBL" id="HEA19062.1"/>
    </source>
</evidence>
<dbReference type="InterPro" id="IPR001227">
    <property type="entry name" value="Ac_transferase_dom_sf"/>
</dbReference>
<dbReference type="FunFam" id="3.40.50.12780:FF:000013">
    <property type="entry name" value="Long-chain-fatty-acid--AMP ligase FadD32"/>
    <property type="match status" value="1"/>
</dbReference>
<dbReference type="GO" id="GO:0031177">
    <property type="term" value="F:phosphopantetheine binding"/>
    <property type="evidence" value="ECO:0007669"/>
    <property type="project" value="InterPro"/>
</dbReference>
<dbReference type="Gene3D" id="3.40.50.980">
    <property type="match status" value="2"/>
</dbReference>
<dbReference type="PROSITE" id="PS50075">
    <property type="entry name" value="CARRIER"/>
    <property type="match status" value="3"/>
</dbReference>
<dbReference type="PROSITE" id="PS00012">
    <property type="entry name" value="PHOSPHOPANTETHEINE"/>
    <property type="match status" value="2"/>
</dbReference>
<dbReference type="SUPFAM" id="SSF47336">
    <property type="entry name" value="ACP-like"/>
    <property type="match status" value="3"/>
</dbReference>
<dbReference type="Gene3D" id="3.30.559.30">
    <property type="entry name" value="Nonribosomal peptide synthetase, condensation domain"/>
    <property type="match status" value="1"/>
</dbReference>
<dbReference type="EMBL" id="DRGM01000210">
    <property type="protein sequence ID" value="HEA19062.1"/>
    <property type="molecule type" value="Genomic_DNA"/>
</dbReference>
<dbReference type="Gene3D" id="3.40.47.10">
    <property type="match status" value="1"/>
</dbReference>
<dbReference type="InterPro" id="IPR020845">
    <property type="entry name" value="AMP-binding_CS"/>
</dbReference>
<keyword evidence="9" id="KW-0443">Lipid metabolism</keyword>
<dbReference type="GO" id="GO:0030170">
    <property type="term" value="F:pyridoxal phosphate binding"/>
    <property type="evidence" value="ECO:0007669"/>
    <property type="project" value="InterPro"/>
</dbReference>
<dbReference type="CDD" id="cd00610">
    <property type="entry name" value="OAT_like"/>
    <property type="match status" value="1"/>
</dbReference>
<dbReference type="InterPro" id="IPR000873">
    <property type="entry name" value="AMP-dep_synth/lig_dom"/>
</dbReference>
<dbReference type="GO" id="GO:0004312">
    <property type="term" value="F:fatty acid synthase activity"/>
    <property type="evidence" value="ECO:0007669"/>
    <property type="project" value="TreeGrafter"/>
</dbReference>
<dbReference type="InterPro" id="IPR015422">
    <property type="entry name" value="PyrdxlP-dep_Trfase_small"/>
</dbReference>
<feature type="domain" description="Carrier" evidence="12">
    <location>
        <begin position="611"/>
        <end position="685"/>
    </location>
</feature>
<dbReference type="Gene3D" id="3.30.559.10">
    <property type="entry name" value="Chloramphenicol acetyltransferase-like domain"/>
    <property type="match status" value="1"/>
</dbReference>
<dbReference type="InterPro" id="IPR014043">
    <property type="entry name" value="Acyl_transferase_dom"/>
</dbReference>
<comment type="pathway">
    <text evidence="2">Lipid metabolism; fatty acid biosynthesis.</text>
</comment>
<dbReference type="SUPFAM" id="SSF55048">
    <property type="entry name" value="Probable ACP-binding domain of malonyl-CoA ACP transacylase"/>
    <property type="match status" value="1"/>
</dbReference>
<dbReference type="Pfam" id="PF02801">
    <property type="entry name" value="Ketoacyl-synt_C"/>
    <property type="match status" value="1"/>
</dbReference>
<dbReference type="SUPFAM" id="SSF52777">
    <property type="entry name" value="CoA-dependent acyltransferases"/>
    <property type="match status" value="2"/>
</dbReference>
<dbReference type="Pfam" id="PF23024">
    <property type="entry name" value="AMP-dom_DIP2-like"/>
    <property type="match status" value="1"/>
</dbReference>
<dbReference type="InterPro" id="IPR016039">
    <property type="entry name" value="Thiolase-like"/>
</dbReference>
<dbReference type="Gene3D" id="2.30.38.10">
    <property type="entry name" value="Luciferase, Domain 3"/>
    <property type="match status" value="1"/>
</dbReference>
<dbReference type="InterPro" id="IPR042099">
    <property type="entry name" value="ANL_N_sf"/>
</dbReference>
<protein>
    <submittedName>
        <fullName evidence="14">Amino acid adenylation domain-containing protein</fullName>
    </submittedName>
</protein>
<feature type="domain" description="Carrier" evidence="12">
    <location>
        <begin position="1619"/>
        <end position="1697"/>
    </location>
</feature>
<dbReference type="SMART" id="SM01294">
    <property type="entry name" value="PKS_PP_betabranch"/>
    <property type="match status" value="1"/>
</dbReference>
<name>A0A7V1D348_9GAMM</name>
<dbReference type="InterPro" id="IPR045851">
    <property type="entry name" value="AMP-bd_C_sf"/>
</dbReference>
<comment type="similarity">
    <text evidence="10">In the C-terminal section; belongs to the NRP synthetase family.</text>
</comment>
<dbReference type="InterPro" id="IPR036736">
    <property type="entry name" value="ACP-like_sf"/>
</dbReference>
<dbReference type="Gene3D" id="3.40.640.10">
    <property type="entry name" value="Type I PLP-dependent aspartate aminotransferase-like (Major domain)"/>
    <property type="match status" value="1"/>
</dbReference>
<dbReference type="GO" id="GO:0004315">
    <property type="term" value="F:3-oxoacyl-[acyl-carrier-protein] synthase activity"/>
    <property type="evidence" value="ECO:0007669"/>
    <property type="project" value="InterPro"/>
</dbReference>
<dbReference type="PROSITE" id="PS00606">
    <property type="entry name" value="KS3_1"/>
    <property type="match status" value="1"/>
</dbReference>
<dbReference type="Gene3D" id="3.30.70.3290">
    <property type="match status" value="1"/>
</dbReference>
<keyword evidence="8" id="KW-0663">Pyridoxal phosphate</keyword>
<dbReference type="Pfam" id="PF00202">
    <property type="entry name" value="Aminotran_3"/>
    <property type="match status" value="1"/>
</dbReference>
<dbReference type="Gene3D" id="3.40.50.1820">
    <property type="entry name" value="alpha/beta hydrolase"/>
    <property type="match status" value="1"/>
</dbReference>
<gene>
    <name evidence="14" type="ORF">ENH88_21945</name>
</gene>
<evidence type="ECO:0000259" key="12">
    <source>
        <dbReference type="PROSITE" id="PS50075"/>
    </source>
</evidence>
<evidence type="ECO:0000256" key="6">
    <source>
        <dbReference type="ARBA" id="ARBA00022679"/>
    </source>
</evidence>
<dbReference type="CDD" id="cd05931">
    <property type="entry name" value="FAAL"/>
    <property type="match status" value="1"/>
</dbReference>
<dbReference type="InterPro" id="IPR014031">
    <property type="entry name" value="Ketoacyl_synth_C"/>
</dbReference>
<dbReference type="InterPro" id="IPR032821">
    <property type="entry name" value="PKS_assoc"/>
</dbReference>
<dbReference type="SMART" id="SM00825">
    <property type="entry name" value="PKS_KS"/>
    <property type="match status" value="1"/>
</dbReference>
<organism evidence="14">
    <name type="scientific">Pseudoalteromonas prydzensis</name>
    <dbReference type="NCBI Taxonomy" id="182141"/>
    <lineage>
        <taxon>Bacteria</taxon>
        <taxon>Pseudomonadati</taxon>
        <taxon>Pseudomonadota</taxon>
        <taxon>Gammaproteobacteria</taxon>
        <taxon>Alteromonadales</taxon>
        <taxon>Pseudoalteromonadaceae</taxon>
        <taxon>Pseudoalteromonas</taxon>
    </lineage>
</organism>
<dbReference type="SUPFAM" id="SSF53383">
    <property type="entry name" value="PLP-dependent transferases"/>
    <property type="match status" value="1"/>
</dbReference>
<keyword evidence="7" id="KW-0276">Fatty acid metabolism</keyword>
<evidence type="ECO:0000256" key="8">
    <source>
        <dbReference type="ARBA" id="ARBA00022898"/>
    </source>
</evidence>
<dbReference type="InterPro" id="IPR029058">
    <property type="entry name" value="AB_hydrolase_fold"/>
</dbReference>
<accession>A0A7V1D348</accession>
<dbReference type="Gene3D" id="3.90.1150.10">
    <property type="entry name" value="Aspartate Aminotransferase, domain 1"/>
    <property type="match status" value="1"/>
</dbReference>
<dbReference type="PANTHER" id="PTHR43775">
    <property type="entry name" value="FATTY ACID SYNTHASE"/>
    <property type="match status" value="1"/>
</dbReference>
<evidence type="ECO:0000256" key="11">
    <source>
        <dbReference type="ARBA" id="ARBA00054155"/>
    </source>
</evidence>
<dbReference type="PROSITE" id="PS52004">
    <property type="entry name" value="KS3_2"/>
    <property type="match status" value="1"/>
</dbReference>
<dbReference type="InterPro" id="IPR040097">
    <property type="entry name" value="FAAL/FAAC"/>
</dbReference>
<dbReference type="GO" id="GO:0008483">
    <property type="term" value="F:transaminase activity"/>
    <property type="evidence" value="ECO:0007669"/>
    <property type="project" value="InterPro"/>
</dbReference>
<keyword evidence="4" id="KW-0596">Phosphopantetheine</keyword>
<evidence type="ECO:0000256" key="2">
    <source>
        <dbReference type="ARBA" id="ARBA00005194"/>
    </source>
</evidence>
<dbReference type="InterPro" id="IPR016036">
    <property type="entry name" value="Malonyl_transacylase_ACP-bd"/>
</dbReference>
<dbReference type="InterPro" id="IPR050091">
    <property type="entry name" value="PKS_NRPS_Biosynth_Enz"/>
</dbReference>
<dbReference type="SMART" id="SM00823">
    <property type="entry name" value="PKS_PP"/>
    <property type="match status" value="3"/>
</dbReference>
<evidence type="ECO:0000256" key="9">
    <source>
        <dbReference type="ARBA" id="ARBA00023098"/>
    </source>
</evidence>
<dbReference type="InterPro" id="IPR020841">
    <property type="entry name" value="PKS_Beta-ketoAc_synthase_dom"/>
</dbReference>
<dbReference type="InterPro" id="IPR015421">
    <property type="entry name" value="PyrdxlP-dep_Trfase_major"/>
</dbReference>
<dbReference type="InterPro" id="IPR009081">
    <property type="entry name" value="PP-bd_ACP"/>
</dbReference>
<dbReference type="PROSITE" id="PS00455">
    <property type="entry name" value="AMP_BINDING"/>
    <property type="match status" value="2"/>
</dbReference>
<dbReference type="InterPro" id="IPR020806">
    <property type="entry name" value="PKS_PP-bd"/>
</dbReference>
<dbReference type="InterPro" id="IPR001242">
    <property type="entry name" value="Condensation_dom"/>
</dbReference>
<reference evidence="14" key="1">
    <citation type="journal article" date="2020" name="mSystems">
        <title>Genome- and Community-Level Interaction Insights into Carbon Utilization and Element Cycling Functions of Hydrothermarchaeota in Hydrothermal Sediment.</title>
        <authorList>
            <person name="Zhou Z."/>
            <person name="Liu Y."/>
            <person name="Xu W."/>
            <person name="Pan J."/>
            <person name="Luo Z.H."/>
            <person name="Li M."/>
        </authorList>
    </citation>
    <scope>NUCLEOTIDE SEQUENCE [LARGE SCALE GENOMIC DNA]</scope>
    <source>
        <strain evidence="14">HyVt-346</strain>
    </source>
</reference>
<dbReference type="Pfam" id="PF16197">
    <property type="entry name" value="KAsynt_C_assoc"/>
    <property type="match status" value="1"/>
</dbReference>
<comment type="function">
    <text evidence="11">Involved in production of the polyketide antibiotic thailandamide.</text>
</comment>
<dbReference type="InterPro" id="IPR014030">
    <property type="entry name" value="Ketoacyl_synth_N"/>
</dbReference>
<dbReference type="Gene3D" id="3.40.366.10">
    <property type="entry name" value="Malonyl-Coenzyme A Acyl Carrier Protein, domain 2"/>
    <property type="match status" value="1"/>
</dbReference>
<dbReference type="SMART" id="SM00827">
    <property type="entry name" value="PKS_AT"/>
    <property type="match status" value="1"/>
</dbReference>
<keyword evidence="6" id="KW-0808">Transferase</keyword>
<dbReference type="Gene3D" id="3.30.300.30">
    <property type="match status" value="2"/>
</dbReference>
<dbReference type="InterPro" id="IPR018201">
    <property type="entry name" value="Ketoacyl_synth_AS"/>
</dbReference>
<dbReference type="InterPro" id="IPR006162">
    <property type="entry name" value="Ppantetheine_attach_site"/>
</dbReference>
<evidence type="ECO:0000256" key="10">
    <source>
        <dbReference type="ARBA" id="ARBA00029443"/>
    </source>
</evidence>
<evidence type="ECO:0000256" key="3">
    <source>
        <dbReference type="ARBA" id="ARBA00006432"/>
    </source>
</evidence>
<dbReference type="Pfam" id="PF00668">
    <property type="entry name" value="Condensation"/>
    <property type="match status" value="1"/>
</dbReference>
<dbReference type="InterPro" id="IPR023213">
    <property type="entry name" value="CAT-like_dom_sf"/>
</dbReference>
<sequence>MNINLAARLVKLANTRGSDTAYQYFYDDQQPCKTLTYAQLDERAKQIARHLQEHFSQGDRALLLFNSGFEFVEAFFACLYAGIVAVPVYPPKKNQNIDRLRTIVVDAGAKGALTTEKINEIARPLFEAEPLLADLAIFTTDAEPTYQIDTIDFQHCEVAADELAFLQYTSGSTGEPKGVMVSQANILDNQEMMKQAFGHDHTTGIVSWLPHFHDMGLIFGILHPIYIGAPAALMNPTYFLQKPYRWLKLLSDTKAVTSSAPNFAYDLCVDTVKDADLKNLDLSHWRSALNGAEPVRSTTLERFVEKFKACGFRRDSISPCYGMAETTLFASGGKLSHPPTVLRLVTAELQAGKLTNVTHGDDDSFCDLHTSSDNSPYYAVSCGITWHNHTMAIVNTDTNKRCADGETGEIWIKGASVAQGYWGKAALTKEIFQAYIDDNDGPYVRTGDLGFVYHDELFVTGRSKDVLIFRGKNYYPQDIELTVSNANAALDNNGGAAFSIICEQQERLVIVQQVKRTAVRNLDPEAICKDVIQAITEHHGITPYDVVLIKPGRVLKTSSGKIQRQENKRHYLAQQLTPLYQLRGCFESETFAPQSADILRSHSVHEDEQQANLLSLLQSVVAQEVDMDPQLLAVDASFQSLGVDSMKAVRISGELMELHDIELEPTVLYDYPSISQLANYLWQFAAIRTAAISSNAVTMPADIPTFNEAAHSPRDTTNKDIAIIGMACRYPEAESIEAFWQLLCNQQDAIGLPNESRGMLCPHLDNTRLGGYISDIEQFDANLFGISPTEAKHIDPQHRLLLETSYHAIEAAGYAPMQLSGEKVGVYIGISQNDYFLLSQQYEKQNAYLGTGTALSIAANRLSYYYNFSGPSIAVDTACSSSLVALHLAMQSIHSGEIAQALVGGVNLILSDEVTNACENAQMLAKDGRCKTFSDAADGYVRSEGVGCLLLKSLAQAVQDNDPIYGVLKGSAVNQDGRSNGITAPNGLSQQSVIKSALANAQIAAADVQYVEAHGTGTELGDPIEVSALSKVYRPQTSLAEPLTVGAVKANIGHLESGAGIAGVIKTMLCMQHKKIPGQAHAKALNKHIAWHKIALKINRDLQPWPVSSDNGCIAGVSSFGFGGTNAHIICASAPQRAVDSIDLASQTGFYLLPLSAKTPDTLAALLTRYEARLTSASENEFDALIYTAAHLTKCKEAKRAVCGVDRADLLRAMRGLNTTSHLSAAENDKAATNYELVMLFTGQGSQYPAMAKQLYDTQIVFKNALDECDRLLGDRLGESLLTVLYQQSHKQLLEQTNWTQVGLFAVEYATAKLMIHFGATPKLLLGHSVGEYAAACIAQVFSLADAILLIAARGQLMHQLADNGGMFAVRCSEHVAQQVITKCHDNGQTQIAISAYHGASGVVLSGENSALEMAIELLKEQNLTVKQLNTARAFHSPLMEPMLDDFAAVAAQVNYSKPCYPLLSSVTGQLETDALATPQYWIEQITKPVRIDLCVKELEKREHLCVVEVGPKPVLMALLQENLPHLAAEYLPILHSQGADKTRLVTSLGRIFELGIELNWGHIYPQINVQKQPLPAYPFAKTAHWIVPTAKQPALKSTAMQENMQANKSATNISQVVARTELIRDIVLSNLANLLSLPVAAIKTNVPLLEMGVDSLMIMQAVRTYEREFGLEFSVRQFYEELSTVDSLLDYIAQHSDFSPDTDDAQLTSDIALVEQNKPSHSDTTTSSANMGVDQQTIMAICQQQLQAAASVTNDFGRQSIAAVTAQQLGFLQGSAITATASVTPDNMPQQQVKTVAMPENKRATELPASQTRQLHMQHQSPAMQQHFAQLKADYCAKTSVSKKLVAQHRGYLADCRASAGFRLSSKEMLYPIYAKHCEQARLWDIDGNEYIDITMDFGVNLFGHQAEFVTAALAQQLEQGIQLGLASPLACEVAALISELTGLARVTFCNSGTEAVMTALRLARNHTKRDKIVQFSGAYHGHYDGTLAHSVGQGDIEPMCAGVRQSAVNDNLVLDYGSPQALEIIRANAHTIAAVLVEPVQSRYPEIQPWEFLKELRAITAEHGIALIFDEMITGFRAHPGGVQGLVGIQADMATYGKIVGGGLPIGVVAGSADYLDGIDGGAWQYGDQSYPQADTTFFAGTFCKHPMAMASAKAVLSEIKRQGPQLQQRLTDKTSYLKTTLNRFFTDAMIPIQIEAFSSLFRFRFSQNLDMFFYEMLNRGIFIWEGRNCFLSAAHTDADIAIIITAVKDSALSLKAAGYFGSDRDDKTGLNTLPATFPLTEAQQQLLALASKSPEGAFAYHLQAVLKLTGKLDTSRLVTAVDKTVQECTILQYAIDSDTLCHRLVAEHRPQLLVINLQHSDNNIAVATQLQELRYHAFDFNNEVACRFALLRENDNTAYLSVVTHHLLCDGVSLQIILSKVAQHYNNTTTEALAAPVDFSAYVKALDHYKESANYQQDKAFWLAQLAPSMPLQLPTNTAIATTTNYAVSVLTVELNEHTKGNIADLAKQQGCGQFATLLGLYIAWLSKLSQQSMITVGIPCSDRQLLPQADSAESSDSELVGYCTNILPICIDVANISSVRALIKTVQSELLTAFEHQHFPYSALANESLNLPNTLFNLDKVTALPAFTELQLNTMPSNSCYSQFQLSCNLTQFANSWSLTLEYQQDKFTYEQVNHWLSGLIGLFSNAVGTDELNSANCSLLDDVQIATLVTEQCERVDKPLCGDSCIVAFEYAATQYPDNIAITCDGQSLNYSQLNQRVNTFAHYLIEQGIGSGSLVAIALPRRAELIISLLAVLKTGAAFLPLDITFPQARIEYILADAQADLLLCDSFSDSSPIIASNKLPVLDIDTVVLTGLQSSNPDRIIAPLSTAYVIYTSGSTGQPKGVEINHQGLQNLLLAITVQPGIEPTDCWLAVTTIAFDIAMLELFSPLIVGANVLLASEQTCSDPYAITDLIAHFPVSIMQATPTLWRLIINAAPDCLAGIKVLCGGEPLDPALAQAVLSQQGDLWNMYGPTETTIWSAISHIQHSDDITIGSAIANTSLYVMAEDAQSPCLPLPIGVWGELWIGGLGLATGYLQQPVLTAERFVSHVFNRQSHQRLYKTGDRARRLLDGRIELQGRLDQQVKLNGHRIELSEIEHHLRLLFANQDVRVFIKPNNQGQPSLCAYSLEDDSLESVWSVSELRRVLSQSLPSYMVPESICWLTQWPTTPNGKLDTKALPLPTVAMQSAIVRIAPSCATEMSLLQHYLALLKVAVLGTQESFFDCGGNSVLAMQLVSRINLQFKVRVTVGDIFDYPSVAQLALRIDDLLSARAASTEQSQPQVTVVSDIVSGRDISKALDDSSMTEMDL</sequence>
<dbReference type="PANTHER" id="PTHR43775:SF37">
    <property type="entry name" value="SI:DKEY-61P9.11"/>
    <property type="match status" value="1"/>
</dbReference>
<dbReference type="CDD" id="cd00833">
    <property type="entry name" value="PKS"/>
    <property type="match status" value="1"/>
</dbReference>
<comment type="caution">
    <text evidence="14">The sequence shown here is derived from an EMBL/GenBank/DDBJ whole genome shotgun (WGS) entry which is preliminary data.</text>
</comment>